<name>A0AAD7WAR8_9TELE</name>
<dbReference type="EMBL" id="JAINUG010000172">
    <property type="protein sequence ID" value="KAJ8390236.1"/>
    <property type="molecule type" value="Genomic_DNA"/>
</dbReference>
<dbReference type="Proteomes" id="UP001221898">
    <property type="component" value="Unassembled WGS sequence"/>
</dbReference>
<feature type="region of interest" description="Disordered" evidence="1">
    <location>
        <begin position="1"/>
        <end position="42"/>
    </location>
</feature>
<comment type="caution">
    <text evidence="2">The sequence shown here is derived from an EMBL/GenBank/DDBJ whole genome shotgun (WGS) entry which is preliminary data.</text>
</comment>
<organism evidence="2 3">
    <name type="scientific">Aldrovandia affinis</name>
    <dbReference type="NCBI Taxonomy" id="143900"/>
    <lineage>
        <taxon>Eukaryota</taxon>
        <taxon>Metazoa</taxon>
        <taxon>Chordata</taxon>
        <taxon>Craniata</taxon>
        <taxon>Vertebrata</taxon>
        <taxon>Euteleostomi</taxon>
        <taxon>Actinopterygii</taxon>
        <taxon>Neopterygii</taxon>
        <taxon>Teleostei</taxon>
        <taxon>Notacanthiformes</taxon>
        <taxon>Halosauridae</taxon>
        <taxon>Aldrovandia</taxon>
    </lineage>
</organism>
<accession>A0AAD7WAR8</accession>
<evidence type="ECO:0000313" key="2">
    <source>
        <dbReference type="EMBL" id="KAJ8390236.1"/>
    </source>
</evidence>
<dbReference type="AlphaFoldDB" id="A0AAD7WAR8"/>
<proteinExistence type="predicted"/>
<feature type="compositionally biased region" description="Basic and acidic residues" evidence="1">
    <location>
        <begin position="18"/>
        <end position="38"/>
    </location>
</feature>
<evidence type="ECO:0000256" key="1">
    <source>
        <dbReference type="SAM" id="MobiDB-lite"/>
    </source>
</evidence>
<keyword evidence="3" id="KW-1185">Reference proteome</keyword>
<gene>
    <name evidence="2" type="ORF">AAFF_G00109750</name>
</gene>
<evidence type="ECO:0000313" key="3">
    <source>
        <dbReference type="Proteomes" id="UP001221898"/>
    </source>
</evidence>
<sequence length="96" mass="10624">MSDDGGEVSGLSDVSWFGEKDASDTEPEPRREVSRRSDPVSVKPALSTMGMYSTCARFNISPGKAIWKHSSCWRFCVQIYICCPHPRTTFCDGSAL</sequence>
<reference evidence="2" key="1">
    <citation type="journal article" date="2023" name="Science">
        <title>Genome structures resolve the early diversification of teleost fishes.</title>
        <authorList>
            <person name="Parey E."/>
            <person name="Louis A."/>
            <person name="Montfort J."/>
            <person name="Bouchez O."/>
            <person name="Roques C."/>
            <person name="Iampietro C."/>
            <person name="Lluch J."/>
            <person name="Castinel A."/>
            <person name="Donnadieu C."/>
            <person name="Desvignes T."/>
            <person name="Floi Bucao C."/>
            <person name="Jouanno E."/>
            <person name="Wen M."/>
            <person name="Mejri S."/>
            <person name="Dirks R."/>
            <person name="Jansen H."/>
            <person name="Henkel C."/>
            <person name="Chen W.J."/>
            <person name="Zahm M."/>
            <person name="Cabau C."/>
            <person name="Klopp C."/>
            <person name="Thompson A.W."/>
            <person name="Robinson-Rechavi M."/>
            <person name="Braasch I."/>
            <person name="Lecointre G."/>
            <person name="Bobe J."/>
            <person name="Postlethwait J.H."/>
            <person name="Berthelot C."/>
            <person name="Roest Crollius H."/>
            <person name="Guiguen Y."/>
        </authorList>
    </citation>
    <scope>NUCLEOTIDE SEQUENCE</scope>
    <source>
        <strain evidence="2">NC1722</strain>
    </source>
</reference>
<protein>
    <submittedName>
        <fullName evidence="2">Uncharacterized protein</fullName>
    </submittedName>
</protein>